<dbReference type="InterPro" id="IPR019554">
    <property type="entry name" value="Soluble_ligand-bd"/>
</dbReference>
<feature type="domain" description="Polysaccharide export protein N-terminal" evidence="3">
    <location>
        <begin position="25"/>
        <end position="98"/>
    </location>
</feature>
<keyword evidence="1 2" id="KW-0732">Signal</keyword>
<feature type="domain" description="Soluble ligand binding" evidence="4">
    <location>
        <begin position="182"/>
        <end position="231"/>
    </location>
</feature>
<feature type="chain" id="PRO_5027076258" evidence="2">
    <location>
        <begin position="25"/>
        <end position="256"/>
    </location>
</feature>
<dbReference type="Gene3D" id="3.30.1950.10">
    <property type="entry name" value="wza like domain"/>
    <property type="match status" value="1"/>
</dbReference>
<evidence type="ECO:0000259" key="4">
    <source>
        <dbReference type="Pfam" id="PF10531"/>
    </source>
</evidence>
<evidence type="ECO:0000313" key="6">
    <source>
        <dbReference type="Proteomes" id="UP000501427"/>
    </source>
</evidence>
<dbReference type="Pfam" id="PF10531">
    <property type="entry name" value="SLBB"/>
    <property type="match status" value="2"/>
</dbReference>
<dbReference type="Proteomes" id="UP000501427">
    <property type="component" value="Chromosome"/>
</dbReference>
<dbReference type="Pfam" id="PF02563">
    <property type="entry name" value="Poly_export"/>
    <property type="match status" value="1"/>
</dbReference>
<dbReference type="Gene3D" id="3.10.560.10">
    <property type="entry name" value="Outer membrane lipoprotein wza domain like"/>
    <property type="match status" value="2"/>
</dbReference>
<evidence type="ECO:0000259" key="3">
    <source>
        <dbReference type="Pfam" id="PF02563"/>
    </source>
</evidence>
<sequence>MMNVSLRRGLALLSLLLLSGWAGAAPYRMGAGDIVRVSVYGNPDLSLEAEIAADGRLNVPLLGQVPMAGLSFDEGERLLAERWRAAGVLSQPHVNLLVTEYRSQLVSVWGEVNRPGQYPLKVDTRLSGMLAAAGGVAPTGGQSIELVRGNQRTRYELGAEGLRDDPLLQPGDQLVVPRQPQVYVYGEVLRPGSYPLGAGLTVMQSIALAGGFTPRADHGDISLQHQDANGELVNQAVTLTTGLKADAVIFVGESWF</sequence>
<gene>
    <name evidence="5" type="ORF">E4184_09045</name>
</gene>
<accession>A0A6M4Y929</accession>
<protein>
    <submittedName>
        <fullName evidence="5">Polysaccharide export protein EpsE</fullName>
    </submittedName>
</protein>
<evidence type="ECO:0000256" key="2">
    <source>
        <dbReference type="SAM" id="SignalP"/>
    </source>
</evidence>
<proteinExistence type="predicted"/>
<evidence type="ECO:0000256" key="1">
    <source>
        <dbReference type="ARBA" id="ARBA00022729"/>
    </source>
</evidence>
<dbReference type="PANTHER" id="PTHR33619:SF3">
    <property type="entry name" value="POLYSACCHARIDE EXPORT PROTEIN GFCE-RELATED"/>
    <property type="match status" value="1"/>
</dbReference>
<evidence type="ECO:0000313" key="5">
    <source>
        <dbReference type="EMBL" id="QJT21559.1"/>
    </source>
</evidence>
<dbReference type="PANTHER" id="PTHR33619">
    <property type="entry name" value="POLYSACCHARIDE EXPORT PROTEIN GFCE-RELATED"/>
    <property type="match status" value="1"/>
</dbReference>
<dbReference type="AlphaFoldDB" id="A0A6M4Y929"/>
<feature type="signal peptide" evidence="2">
    <location>
        <begin position="1"/>
        <end position="24"/>
    </location>
</feature>
<dbReference type="EMBL" id="CP038441">
    <property type="protein sequence ID" value="QJT21559.1"/>
    <property type="molecule type" value="Genomic_DNA"/>
</dbReference>
<dbReference type="InterPro" id="IPR049712">
    <property type="entry name" value="Poly_export"/>
</dbReference>
<feature type="domain" description="Soluble ligand binding" evidence="4">
    <location>
        <begin position="106"/>
        <end position="149"/>
    </location>
</feature>
<reference evidence="5 6" key="1">
    <citation type="submission" date="2019-03" db="EMBL/GenBank/DDBJ databases">
        <title>Novel transposon Tn6433 accelerates the dissemination of tet(E) in Aeromonas from aerobic biofilm under oxytetracycline stress.</title>
        <authorList>
            <person name="Shi Y."/>
            <person name="Tian Z."/>
            <person name="Zhang Y."/>
            <person name="Zhang H."/>
            <person name="Yang M."/>
        </authorList>
    </citation>
    <scope>NUCLEOTIDE SEQUENCE [LARGE SCALE GENOMIC DNA]</scope>
    <source>
        <strain evidence="5 6">T0.1-19</strain>
    </source>
</reference>
<organism evidence="5 6">
    <name type="scientific">Aeromonas media</name>
    <dbReference type="NCBI Taxonomy" id="651"/>
    <lineage>
        <taxon>Bacteria</taxon>
        <taxon>Pseudomonadati</taxon>
        <taxon>Pseudomonadota</taxon>
        <taxon>Gammaproteobacteria</taxon>
        <taxon>Aeromonadales</taxon>
        <taxon>Aeromonadaceae</taxon>
        <taxon>Aeromonas</taxon>
    </lineage>
</organism>
<dbReference type="InterPro" id="IPR003715">
    <property type="entry name" value="Poly_export_N"/>
</dbReference>
<dbReference type="GO" id="GO:0015159">
    <property type="term" value="F:polysaccharide transmembrane transporter activity"/>
    <property type="evidence" value="ECO:0007669"/>
    <property type="project" value="InterPro"/>
</dbReference>
<name>A0A6M4Y929_AERME</name>